<sequence>MGKSSKIVSVPVTGNLHNFNVEEVAEFREKLLSWYDAHKRELPWRTIAIKETDTNKRAYAVWVSETMLQQTQVATVINYFKKWMAKWPTVSDLANATSEEVHQMWAGLGYYSRAERLHKGAITVVHNLGGNIPGARDILIEKLPGVGKYSGSAIASIAFGKVVGVVDGNVNRVLARVRAVGADITKQ</sequence>
<dbReference type="GO" id="GO:0051539">
    <property type="term" value="F:4 iron, 4 sulfur cluster binding"/>
    <property type="evidence" value="ECO:0007669"/>
    <property type="project" value="UniProtKB-KW"/>
</dbReference>
<feature type="domain" description="HhH-GPD" evidence="14">
    <location>
        <begin position="67"/>
        <end position="187"/>
    </location>
</feature>
<name>A0AAN8X277_HALRR</name>
<dbReference type="InterPro" id="IPR023170">
    <property type="entry name" value="HhH_base_excis_C"/>
</dbReference>
<keyword evidence="8" id="KW-0227">DNA damage</keyword>
<dbReference type="Pfam" id="PF00730">
    <property type="entry name" value="HhH-GPD"/>
    <property type="match status" value="1"/>
</dbReference>
<dbReference type="EMBL" id="JAXCGZ010014241">
    <property type="protein sequence ID" value="KAK7071579.1"/>
    <property type="molecule type" value="Genomic_DNA"/>
</dbReference>
<dbReference type="InterPro" id="IPR003265">
    <property type="entry name" value="HhH-GPD_domain"/>
</dbReference>
<keyword evidence="7" id="KW-0479">Metal-binding</keyword>
<reference evidence="15 16" key="1">
    <citation type="submission" date="2023-11" db="EMBL/GenBank/DDBJ databases">
        <title>Halocaridina rubra genome assembly.</title>
        <authorList>
            <person name="Smith C."/>
        </authorList>
    </citation>
    <scope>NUCLEOTIDE SEQUENCE [LARGE SCALE GENOMIC DNA]</scope>
    <source>
        <strain evidence="15">EP-1</strain>
        <tissue evidence="15">Whole</tissue>
    </source>
</reference>
<keyword evidence="13" id="KW-0326">Glycosidase</keyword>
<keyword evidence="16" id="KW-1185">Reference proteome</keyword>
<dbReference type="PROSITE" id="PS01155">
    <property type="entry name" value="ENDONUCLEASE_III_2"/>
    <property type="match status" value="1"/>
</dbReference>
<comment type="similarity">
    <text evidence="3">Belongs to the Nth/MutY family.</text>
</comment>
<keyword evidence="11" id="KW-0411">Iron-sulfur</keyword>
<comment type="cofactor">
    <cofactor evidence="2">
        <name>[4Fe-4S] cluster</name>
        <dbReference type="ChEBI" id="CHEBI:49883"/>
    </cofactor>
</comment>
<evidence type="ECO:0000256" key="9">
    <source>
        <dbReference type="ARBA" id="ARBA00022801"/>
    </source>
</evidence>
<dbReference type="GO" id="GO:0034039">
    <property type="term" value="F:8-oxo-7,8-dihydroguanine DNA N-glycosylase activity"/>
    <property type="evidence" value="ECO:0007669"/>
    <property type="project" value="TreeGrafter"/>
</dbReference>
<dbReference type="GO" id="GO:0005634">
    <property type="term" value="C:nucleus"/>
    <property type="evidence" value="ECO:0007669"/>
    <property type="project" value="TreeGrafter"/>
</dbReference>
<comment type="catalytic activity">
    <reaction evidence="1">
        <text>Hydrolyzes free adenine bases from 7,8-dihydro-8-oxoguanine:adenine mismatched double-stranded DNA, leaving an apurinic site.</text>
        <dbReference type="EC" id="3.2.2.31"/>
    </reaction>
</comment>
<dbReference type="GO" id="GO:0006284">
    <property type="term" value="P:base-excision repair"/>
    <property type="evidence" value="ECO:0007669"/>
    <property type="project" value="InterPro"/>
</dbReference>
<accession>A0AAN8X277</accession>
<evidence type="ECO:0000256" key="12">
    <source>
        <dbReference type="ARBA" id="ARBA00023204"/>
    </source>
</evidence>
<evidence type="ECO:0000256" key="13">
    <source>
        <dbReference type="ARBA" id="ARBA00023295"/>
    </source>
</evidence>
<dbReference type="InterPro" id="IPR004036">
    <property type="entry name" value="Endonuclease-III-like_CS2"/>
</dbReference>
<protein>
    <recommendedName>
        <fullName evidence="5">Adenine DNA glycosylase</fullName>
        <ecNumber evidence="4">3.2.2.31</ecNumber>
    </recommendedName>
</protein>
<evidence type="ECO:0000256" key="3">
    <source>
        <dbReference type="ARBA" id="ARBA00008343"/>
    </source>
</evidence>
<keyword evidence="9" id="KW-0378">Hydrolase</keyword>
<dbReference type="AlphaFoldDB" id="A0AAN8X277"/>
<evidence type="ECO:0000313" key="15">
    <source>
        <dbReference type="EMBL" id="KAK7071579.1"/>
    </source>
</evidence>
<gene>
    <name evidence="15" type="ORF">SK128_017597</name>
</gene>
<dbReference type="Proteomes" id="UP001381693">
    <property type="component" value="Unassembled WGS sequence"/>
</dbReference>
<dbReference type="GO" id="GO:0035485">
    <property type="term" value="F:adenine/guanine mispair binding"/>
    <property type="evidence" value="ECO:0007669"/>
    <property type="project" value="TreeGrafter"/>
</dbReference>
<dbReference type="GO" id="GO:0046872">
    <property type="term" value="F:metal ion binding"/>
    <property type="evidence" value="ECO:0007669"/>
    <property type="project" value="UniProtKB-KW"/>
</dbReference>
<evidence type="ECO:0000313" key="16">
    <source>
        <dbReference type="Proteomes" id="UP001381693"/>
    </source>
</evidence>
<proteinExistence type="inferred from homology"/>
<evidence type="ECO:0000256" key="4">
    <source>
        <dbReference type="ARBA" id="ARBA00012045"/>
    </source>
</evidence>
<keyword evidence="12" id="KW-0234">DNA repair</keyword>
<dbReference type="CDD" id="cd00056">
    <property type="entry name" value="ENDO3c"/>
    <property type="match status" value="1"/>
</dbReference>
<dbReference type="PANTHER" id="PTHR42944:SF1">
    <property type="entry name" value="ADENINE DNA GLYCOSYLASE"/>
    <property type="match status" value="1"/>
</dbReference>
<evidence type="ECO:0000256" key="5">
    <source>
        <dbReference type="ARBA" id="ARBA00022023"/>
    </source>
</evidence>
<dbReference type="GO" id="GO:0000701">
    <property type="term" value="F:purine-specific mismatch base pair DNA N-glycosylase activity"/>
    <property type="evidence" value="ECO:0007669"/>
    <property type="project" value="UniProtKB-EC"/>
</dbReference>
<dbReference type="InterPro" id="IPR044298">
    <property type="entry name" value="MIG/MutY"/>
</dbReference>
<dbReference type="Gene3D" id="1.10.1670.10">
    <property type="entry name" value="Helix-hairpin-Helix base-excision DNA repair enzymes (C-terminal)"/>
    <property type="match status" value="1"/>
</dbReference>
<dbReference type="GO" id="GO:0006298">
    <property type="term" value="P:mismatch repair"/>
    <property type="evidence" value="ECO:0007669"/>
    <property type="project" value="TreeGrafter"/>
</dbReference>
<comment type="caution">
    <text evidence="15">The sequence shown here is derived from an EMBL/GenBank/DDBJ whole genome shotgun (WGS) entry which is preliminary data.</text>
</comment>
<evidence type="ECO:0000256" key="11">
    <source>
        <dbReference type="ARBA" id="ARBA00023014"/>
    </source>
</evidence>
<dbReference type="EC" id="3.2.2.31" evidence="4"/>
<dbReference type="FunFam" id="1.10.340.30:FF:000002">
    <property type="entry name" value="Adenine DNA glycosylase"/>
    <property type="match status" value="1"/>
</dbReference>
<feature type="non-terminal residue" evidence="15">
    <location>
        <position position="187"/>
    </location>
</feature>
<evidence type="ECO:0000259" key="14">
    <source>
        <dbReference type="SMART" id="SM00478"/>
    </source>
</evidence>
<dbReference type="SMART" id="SM00478">
    <property type="entry name" value="ENDO3c"/>
    <property type="match status" value="1"/>
</dbReference>
<evidence type="ECO:0000256" key="1">
    <source>
        <dbReference type="ARBA" id="ARBA00000843"/>
    </source>
</evidence>
<evidence type="ECO:0000256" key="8">
    <source>
        <dbReference type="ARBA" id="ARBA00022763"/>
    </source>
</evidence>
<dbReference type="PANTHER" id="PTHR42944">
    <property type="entry name" value="ADENINE DNA GLYCOSYLASE"/>
    <property type="match status" value="1"/>
</dbReference>
<dbReference type="SUPFAM" id="SSF48150">
    <property type="entry name" value="DNA-glycosylase"/>
    <property type="match status" value="1"/>
</dbReference>
<evidence type="ECO:0000256" key="10">
    <source>
        <dbReference type="ARBA" id="ARBA00023004"/>
    </source>
</evidence>
<keyword evidence="10" id="KW-0408">Iron</keyword>
<dbReference type="GO" id="GO:0032357">
    <property type="term" value="F:oxidized purine DNA binding"/>
    <property type="evidence" value="ECO:0007669"/>
    <property type="project" value="TreeGrafter"/>
</dbReference>
<evidence type="ECO:0000256" key="7">
    <source>
        <dbReference type="ARBA" id="ARBA00022723"/>
    </source>
</evidence>
<dbReference type="InterPro" id="IPR011257">
    <property type="entry name" value="DNA_glycosylase"/>
</dbReference>
<organism evidence="15 16">
    <name type="scientific">Halocaridina rubra</name>
    <name type="common">Hawaiian red shrimp</name>
    <dbReference type="NCBI Taxonomy" id="373956"/>
    <lineage>
        <taxon>Eukaryota</taxon>
        <taxon>Metazoa</taxon>
        <taxon>Ecdysozoa</taxon>
        <taxon>Arthropoda</taxon>
        <taxon>Crustacea</taxon>
        <taxon>Multicrustacea</taxon>
        <taxon>Malacostraca</taxon>
        <taxon>Eumalacostraca</taxon>
        <taxon>Eucarida</taxon>
        <taxon>Decapoda</taxon>
        <taxon>Pleocyemata</taxon>
        <taxon>Caridea</taxon>
        <taxon>Atyoidea</taxon>
        <taxon>Atyidae</taxon>
        <taxon>Halocaridina</taxon>
    </lineage>
</organism>
<dbReference type="Gene3D" id="1.10.340.30">
    <property type="entry name" value="Hypothetical protein, domain 2"/>
    <property type="match status" value="1"/>
</dbReference>
<keyword evidence="6" id="KW-0004">4Fe-4S</keyword>
<evidence type="ECO:0000256" key="6">
    <source>
        <dbReference type="ARBA" id="ARBA00022485"/>
    </source>
</evidence>
<evidence type="ECO:0000256" key="2">
    <source>
        <dbReference type="ARBA" id="ARBA00001966"/>
    </source>
</evidence>